<feature type="transmembrane region" description="Helical" evidence="2">
    <location>
        <begin position="108"/>
        <end position="127"/>
    </location>
</feature>
<evidence type="ECO:0000313" key="5">
    <source>
        <dbReference type="Proteomes" id="UP000613580"/>
    </source>
</evidence>
<evidence type="ECO:0000256" key="1">
    <source>
        <dbReference type="SAM" id="MobiDB-lite"/>
    </source>
</evidence>
<comment type="caution">
    <text evidence="4">The sequence shown here is derived from an EMBL/GenBank/DDBJ whole genome shotgun (WGS) entry which is preliminary data.</text>
</comment>
<dbReference type="OrthoDB" id="3054372at2759"/>
<feature type="transmembrane region" description="Helical" evidence="2">
    <location>
        <begin position="60"/>
        <end position="80"/>
    </location>
</feature>
<keyword evidence="2" id="KW-1133">Transmembrane helix</keyword>
<feature type="compositionally biased region" description="Basic and acidic residues" evidence="1">
    <location>
        <begin position="363"/>
        <end position="374"/>
    </location>
</feature>
<dbReference type="PANTHER" id="PTHR40465:SF1">
    <property type="entry name" value="DUF6534 DOMAIN-CONTAINING PROTEIN"/>
    <property type="match status" value="1"/>
</dbReference>
<reference evidence="4" key="1">
    <citation type="submission" date="2020-05" db="EMBL/GenBank/DDBJ databases">
        <title>Mycena genomes resolve the evolution of fungal bioluminescence.</title>
        <authorList>
            <person name="Tsai I.J."/>
        </authorList>
    </citation>
    <scope>NUCLEOTIDE SEQUENCE</scope>
    <source>
        <strain evidence="4">110903Hualien_Pintung</strain>
    </source>
</reference>
<dbReference type="Pfam" id="PF20152">
    <property type="entry name" value="DUF6534"/>
    <property type="match status" value="1"/>
</dbReference>
<evidence type="ECO:0000313" key="4">
    <source>
        <dbReference type="EMBL" id="KAF7318383.1"/>
    </source>
</evidence>
<dbReference type="InterPro" id="IPR045339">
    <property type="entry name" value="DUF6534"/>
</dbReference>
<accession>A0A8H6TIK7</accession>
<feature type="transmembrane region" description="Helical" evidence="2">
    <location>
        <begin position="134"/>
        <end position="157"/>
    </location>
</feature>
<keyword evidence="2" id="KW-0472">Membrane</keyword>
<feature type="region of interest" description="Disordered" evidence="1">
    <location>
        <begin position="288"/>
        <end position="374"/>
    </location>
</feature>
<gene>
    <name evidence="4" type="ORF">HMN09_00347400</name>
</gene>
<dbReference type="EMBL" id="JACAZE010000004">
    <property type="protein sequence ID" value="KAF7318383.1"/>
    <property type="molecule type" value="Genomic_DNA"/>
</dbReference>
<keyword evidence="5" id="KW-1185">Reference proteome</keyword>
<dbReference type="PANTHER" id="PTHR40465">
    <property type="entry name" value="CHROMOSOME 1, WHOLE GENOME SHOTGUN SEQUENCE"/>
    <property type="match status" value="1"/>
</dbReference>
<protein>
    <recommendedName>
        <fullName evidence="3">DUF6534 domain-containing protein</fullName>
    </recommendedName>
</protein>
<evidence type="ECO:0000259" key="3">
    <source>
        <dbReference type="Pfam" id="PF20152"/>
    </source>
</evidence>
<keyword evidence="2" id="KW-0812">Transmembrane</keyword>
<feature type="transmembrane region" description="Helical" evidence="2">
    <location>
        <begin position="183"/>
        <end position="205"/>
    </location>
</feature>
<feature type="compositionally biased region" description="Basic and acidic residues" evidence="1">
    <location>
        <begin position="301"/>
        <end position="314"/>
    </location>
</feature>
<dbReference type="Proteomes" id="UP000613580">
    <property type="component" value="Unassembled WGS sequence"/>
</dbReference>
<feature type="domain" description="DUF6534" evidence="3">
    <location>
        <begin position="193"/>
        <end position="274"/>
    </location>
</feature>
<evidence type="ECO:0000256" key="2">
    <source>
        <dbReference type="SAM" id="Phobius"/>
    </source>
</evidence>
<feature type="transmembrane region" description="Helical" evidence="2">
    <location>
        <begin position="25"/>
        <end position="48"/>
    </location>
</feature>
<name>A0A8H6TIK7_MYCCL</name>
<organism evidence="4 5">
    <name type="scientific">Mycena chlorophos</name>
    <name type="common">Agaric fungus</name>
    <name type="synonym">Agaricus chlorophos</name>
    <dbReference type="NCBI Taxonomy" id="658473"/>
    <lineage>
        <taxon>Eukaryota</taxon>
        <taxon>Fungi</taxon>
        <taxon>Dikarya</taxon>
        <taxon>Basidiomycota</taxon>
        <taxon>Agaricomycotina</taxon>
        <taxon>Agaricomycetes</taxon>
        <taxon>Agaricomycetidae</taxon>
        <taxon>Agaricales</taxon>
        <taxon>Marasmiineae</taxon>
        <taxon>Mycenaceae</taxon>
        <taxon>Mycena</taxon>
    </lineage>
</organism>
<dbReference type="AlphaFoldDB" id="A0A8H6TIK7"/>
<proteinExistence type="predicted"/>
<sequence>MSASNSTAQDTSEMDLASLDFSQMLSAQLIGALIEFLLTGAFFVQLVIYRICFAEDPRALRILVYGLGLLMLVRICLTGYQTQDLFAAGYGNTEKIFTESQRQYARPLGPIIICIVQHFFSYRILLLERRCWPICILISILSLAQCGVGLATFALLYTGPESLHDDFDPLNDNLNIIDDLGRAWYAGGMTAAVINTLTTVFILLLRVHMVHQSTQQAVRRIVRLTIESNAASAALEIISLALLQSYPDDQYYAAPSYLLSSVYANMLLVSLNYRVLIRQLEQGATSQASTLSALHAPPSVDPEKSQNQDRERRKTTSRPAGEQRESATIADGSVGLVDGASSSSGRISDDKRMRHSKTGTLEIRVEEERSVVQR</sequence>